<accession>A0ABU9GDF7</accession>
<dbReference type="InterPro" id="IPR007433">
    <property type="entry name" value="DUF481"/>
</dbReference>
<name>A0ABU9GDF7_9GAMM</name>
<reference evidence="1 2" key="1">
    <citation type="submission" date="2024-02" db="EMBL/GenBank/DDBJ databases">
        <title>Bacteria isolated from the canopy kelp, Nereocystis luetkeana.</title>
        <authorList>
            <person name="Pfister C.A."/>
            <person name="Younker I.T."/>
            <person name="Light S.H."/>
        </authorList>
    </citation>
    <scope>NUCLEOTIDE SEQUENCE [LARGE SCALE GENOMIC DNA]</scope>
    <source>
        <strain evidence="1 2">TI.4.07</strain>
    </source>
</reference>
<dbReference type="Proteomes" id="UP001379949">
    <property type="component" value="Unassembled WGS sequence"/>
</dbReference>
<sequence>SLFKHELNTEIGTENVSSITESVSSLQYNVVDNLAMKVSYRVMYSSDVPADTLKRHTQTTVSMLYSF</sequence>
<dbReference type="EMBL" id="JBAKAR010000191">
    <property type="protein sequence ID" value="MEL0615042.1"/>
    <property type="molecule type" value="Genomic_DNA"/>
</dbReference>
<protein>
    <submittedName>
        <fullName evidence="1">DUF481 domain-containing protein</fullName>
    </submittedName>
</protein>
<comment type="caution">
    <text evidence="1">The sequence shown here is derived from an EMBL/GenBank/DDBJ whole genome shotgun (WGS) entry which is preliminary data.</text>
</comment>
<dbReference type="Pfam" id="PF04338">
    <property type="entry name" value="DUF481"/>
    <property type="match status" value="1"/>
</dbReference>
<keyword evidence="2" id="KW-1185">Reference proteome</keyword>
<organism evidence="1 2">
    <name type="scientific">Marinomonas arenicola</name>
    <dbReference type="NCBI Taxonomy" id="569601"/>
    <lineage>
        <taxon>Bacteria</taxon>
        <taxon>Pseudomonadati</taxon>
        <taxon>Pseudomonadota</taxon>
        <taxon>Gammaproteobacteria</taxon>
        <taxon>Oceanospirillales</taxon>
        <taxon>Oceanospirillaceae</taxon>
        <taxon>Marinomonas</taxon>
    </lineage>
</organism>
<gene>
    <name evidence="1" type="ORF">V6242_18045</name>
</gene>
<evidence type="ECO:0000313" key="1">
    <source>
        <dbReference type="EMBL" id="MEL0615042.1"/>
    </source>
</evidence>
<feature type="non-terminal residue" evidence="1">
    <location>
        <position position="1"/>
    </location>
</feature>
<proteinExistence type="predicted"/>
<dbReference type="RefSeq" id="WP_341568247.1">
    <property type="nucleotide sequence ID" value="NZ_JBAKAR010000191.1"/>
</dbReference>
<evidence type="ECO:0000313" key="2">
    <source>
        <dbReference type="Proteomes" id="UP001379949"/>
    </source>
</evidence>